<feature type="region of interest" description="Disordered" evidence="1">
    <location>
        <begin position="98"/>
        <end position="244"/>
    </location>
</feature>
<feature type="chain" id="PRO_5047396361" evidence="2">
    <location>
        <begin position="22"/>
        <end position="630"/>
    </location>
</feature>
<name>A0ABP0CB05_9PEZI</name>
<feature type="compositionally biased region" description="Pro residues" evidence="1">
    <location>
        <begin position="120"/>
        <end position="209"/>
    </location>
</feature>
<dbReference type="Proteomes" id="UP001642482">
    <property type="component" value="Unassembled WGS sequence"/>
</dbReference>
<sequence>MPSQALLALAAALSSISLVQAVQPSTEVAAQRGPYIFNSVFDSLRKYGSTIHPNGMSLYLAMVPEGVFFHHGNGKNATPTALDWLAYEIEHAEMFARNKMGPPGGGGPSGHRMMVEMGGPLPPPPGGTPPPGPPPPGPPPHGAPRGPPPPGPPPPGSPPPPGPPPHGAPPPPPGPPPPGPPPPGPPPPGPPPPGPPPHGPPPPGFSPPPHHPHGEPPILDSEHDGQITLGGEDATTKDEDEEEGHGWLHIYRTTRPLQFLYIDGMSGDKGDSGVIDTQDYLLRAEVNQPDPTARPQPTQGPGKQPGSPPGPAGEFARAKDLCELCAEWKLQGVIRTEGAGTEIIKCDFFDGLEEVQSLQRSDSAGRGGPGGGGPGGGPDGRPGHGGPGGGFPGGPGGRRPGGPGGPPRGFNGPFNPENGFRDVGAHRTVLDYQSMVSAFFFPVNLTNPDDERASFPRLISASNDELVAIKAYLADVVEARRSAPVAPYNWRDVADLVVRRYAPRLTTLANASTESTTAAEDFSSNLLSVLHVFIDFSVEDVVQREAEARDRCAKFYVRTQKPLATETDKLIYAGFEAVNAKICDVLFDAYSTVSDAIKAGSDGVSAVDSAKDSVKELITYLDWSVFERKF</sequence>
<accession>A0ABP0CB05</accession>
<organism evidence="3 4">
    <name type="scientific">Sporothrix eucalyptigena</name>
    <dbReference type="NCBI Taxonomy" id="1812306"/>
    <lineage>
        <taxon>Eukaryota</taxon>
        <taxon>Fungi</taxon>
        <taxon>Dikarya</taxon>
        <taxon>Ascomycota</taxon>
        <taxon>Pezizomycotina</taxon>
        <taxon>Sordariomycetes</taxon>
        <taxon>Sordariomycetidae</taxon>
        <taxon>Ophiostomatales</taxon>
        <taxon>Ophiostomataceae</taxon>
        <taxon>Sporothrix</taxon>
    </lineage>
</organism>
<feature type="region of interest" description="Disordered" evidence="1">
    <location>
        <begin position="357"/>
        <end position="418"/>
    </location>
</feature>
<dbReference type="PANTHER" id="PTHR35204:SF1">
    <property type="entry name" value="ENTEROTOXIN"/>
    <property type="match status" value="1"/>
</dbReference>
<evidence type="ECO:0000313" key="3">
    <source>
        <dbReference type="EMBL" id="CAK7228321.1"/>
    </source>
</evidence>
<feature type="compositionally biased region" description="Low complexity" evidence="1">
    <location>
        <begin position="408"/>
        <end position="418"/>
    </location>
</feature>
<dbReference type="InterPro" id="IPR038921">
    <property type="entry name" value="YOR389W-like"/>
</dbReference>
<keyword evidence="2" id="KW-0732">Signal</keyword>
<feature type="compositionally biased region" description="Gly residues" evidence="1">
    <location>
        <begin position="365"/>
        <end position="402"/>
    </location>
</feature>
<keyword evidence="4" id="KW-1185">Reference proteome</keyword>
<feature type="signal peptide" evidence="2">
    <location>
        <begin position="1"/>
        <end position="21"/>
    </location>
</feature>
<gene>
    <name evidence="3" type="ORF">SEUCBS140593_006875</name>
</gene>
<feature type="compositionally biased region" description="Low complexity" evidence="1">
    <location>
        <begin position="295"/>
        <end position="305"/>
    </location>
</feature>
<comment type="caution">
    <text evidence="3">The sequence shown here is derived from an EMBL/GenBank/DDBJ whole genome shotgun (WGS) entry which is preliminary data.</text>
</comment>
<protein>
    <submittedName>
        <fullName evidence="3">Uncharacterized protein</fullName>
    </submittedName>
</protein>
<reference evidence="3 4" key="1">
    <citation type="submission" date="2024-01" db="EMBL/GenBank/DDBJ databases">
        <authorList>
            <person name="Allen C."/>
            <person name="Tagirdzhanova G."/>
        </authorList>
    </citation>
    <scope>NUCLEOTIDE SEQUENCE [LARGE SCALE GENOMIC DNA]</scope>
</reference>
<dbReference type="PANTHER" id="PTHR35204">
    <property type="entry name" value="YALI0A21131P"/>
    <property type="match status" value="1"/>
</dbReference>
<evidence type="ECO:0000313" key="4">
    <source>
        <dbReference type="Proteomes" id="UP001642482"/>
    </source>
</evidence>
<evidence type="ECO:0000256" key="1">
    <source>
        <dbReference type="SAM" id="MobiDB-lite"/>
    </source>
</evidence>
<proteinExistence type="predicted"/>
<feature type="region of interest" description="Disordered" evidence="1">
    <location>
        <begin position="287"/>
        <end position="315"/>
    </location>
</feature>
<dbReference type="PRINTS" id="PR01217">
    <property type="entry name" value="PRICHEXTENSN"/>
</dbReference>
<evidence type="ECO:0000256" key="2">
    <source>
        <dbReference type="SAM" id="SignalP"/>
    </source>
</evidence>
<dbReference type="EMBL" id="CAWUHD010000078">
    <property type="protein sequence ID" value="CAK7228321.1"/>
    <property type="molecule type" value="Genomic_DNA"/>
</dbReference>